<keyword evidence="5" id="KW-0732">Signal</keyword>
<dbReference type="InterPro" id="IPR029062">
    <property type="entry name" value="Class_I_gatase-like"/>
</dbReference>
<dbReference type="EMBL" id="QXML01000001">
    <property type="protein sequence ID" value="RIW18442.1"/>
    <property type="molecule type" value="Genomic_DNA"/>
</dbReference>
<keyword evidence="2" id="KW-0645">Protease</keyword>
<keyword evidence="4" id="KW-0720">Serine protease</keyword>
<evidence type="ECO:0000256" key="1">
    <source>
        <dbReference type="ARBA" id="ARBA00006534"/>
    </source>
</evidence>
<protein>
    <submittedName>
        <fullName evidence="6">Cyanophycinase</fullName>
    </submittedName>
</protein>
<gene>
    <name evidence="6" type="ORF">D0X99_01775</name>
</gene>
<dbReference type="GO" id="GO:0006508">
    <property type="term" value="P:proteolysis"/>
    <property type="evidence" value="ECO:0007669"/>
    <property type="project" value="UniProtKB-KW"/>
</dbReference>
<keyword evidence="3" id="KW-0378">Hydrolase</keyword>
<evidence type="ECO:0000313" key="6">
    <source>
        <dbReference type="EMBL" id="RIW18442.1"/>
    </source>
</evidence>
<reference evidence="6 7" key="1">
    <citation type="submission" date="2018-09" db="EMBL/GenBank/DDBJ databases">
        <authorList>
            <person name="Wang X."/>
            <person name="Du Z."/>
        </authorList>
    </citation>
    <scope>NUCLEOTIDE SEQUENCE [LARGE SCALE GENOMIC DNA]</scope>
    <source>
        <strain evidence="6 7">N3</strain>
    </source>
</reference>
<dbReference type="Proteomes" id="UP000283522">
    <property type="component" value="Unassembled WGS sequence"/>
</dbReference>
<dbReference type="InterPro" id="IPR005320">
    <property type="entry name" value="Peptidase_S51"/>
</dbReference>
<evidence type="ECO:0000256" key="3">
    <source>
        <dbReference type="ARBA" id="ARBA00022801"/>
    </source>
</evidence>
<comment type="caution">
    <text evidence="6">The sequence shown here is derived from an EMBL/GenBank/DDBJ whole genome shotgun (WGS) entry which is preliminary data.</text>
</comment>
<feature type="chain" id="PRO_5019189154" evidence="5">
    <location>
        <begin position="19"/>
        <end position="363"/>
    </location>
</feature>
<evidence type="ECO:0000256" key="5">
    <source>
        <dbReference type="SAM" id="SignalP"/>
    </source>
</evidence>
<dbReference type="Gene3D" id="3.40.50.880">
    <property type="match status" value="1"/>
</dbReference>
<dbReference type="PANTHER" id="PTHR36175">
    <property type="entry name" value="CYANOPHYCINASE"/>
    <property type="match status" value="1"/>
</dbReference>
<accession>A0A418PWL1</accession>
<dbReference type="GO" id="GO:0008236">
    <property type="term" value="F:serine-type peptidase activity"/>
    <property type="evidence" value="ECO:0007669"/>
    <property type="project" value="UniProtKB-KW"/>
</dbReference>
<comment type="similarity">
    <text evidence="1">Belongs to the peptidase S51 family.</text>
</comment>
<dbReference type="RefSeq" id="WP_119475921.1">
    <property type="nucleotide sequence ID" value="NZ_QXML01000001.1"/>
</dbReference>
<feature type="signal peptide" evidence="5">
    <location>
        <begin position="1"/>
        <end position="18"/>
    </location>
</feature>
<evidence type="ECO:0000256" key="4">
    <source>
        <dbReference type="ARBA" id="ARBA00022825"/>
    </source>
</evidence>
<dbReference type="PANTHER" id="PTHR36175:SF1">
    <property type="entry name" value="CYANOPHYCINASE"/>
    <property type="match status" value="1"/>
</dbReference>
<name>A0A418PWL1_9BACT</name>
<organism evidence="6 7">
    <name type="scientific">Algoriphagus lacus</name>
    <dbReference type="NCBI Taxonomy" id="2056311"/>
    <lineage>
        <taxon>Bacteria</taxon>
        <taxon>Pseudomonadati</taxon>
        <taxon>Bacteroidota</taxon>
        <taxon>Cytophagia</taxon>
        <taxon>Cytophagales</taxon>
        <taxon>Cyclobacteriaceae</taxon>
        <taxon>Algoriphagus</taxon>
    </lineage>
</organism>
<proteinExistence type="inferred from homology"/>
<dbReference type="AlphaFoldDB" id="A0A418PWL1"/>
<dbReference type="PROSITE" id="PS51257">
    <property type="entry name" value="PROKAR_LIPOPROTEIN"/>
    <property type="match status" value="1"/>
</dbReference>
<evidence type="ECO:0000256" key="2">
    <source>
        <dbReference type="ARBA" id="ARBA00022670"/>
    </source>
</evidence>
<dbReference type="SUPFAM" id="SSF52317">
    <property type="entry name" value="Class I glutamine amidotransferase-like"/>
    <property type="match status" value="1"/>
</dbReference>
<dbReference type="OrthoDB" id="9799980at2"/>
<dbReference type="Pfam" id="PF03575">
    <property type="entry name" value="Peptidase_S51"/>
    <property type="match status" value="1"/>
</dbReference>
<sequence>MKKSILALLLGIISLSCSQEYLQTDLNLVSSSIKAAGRTKPGGGGTTAPLVYRTGDEANITTPTSFGIALIGGAESDTPAELEAFKFLVSKSGGGDFVVLRASGADGYNPYIYSTIGGVNSVETLVISSRAMAEDPITLTLVNNAEAIFIAGGDQGNYINYWKDTKLEAAINNAVNIRNVPIGGTSAGLAVLGSHYYGATAGSATSAKALANPYYLDMQGLGGGDFLSVNYMQNVITDSHYGERTRQGRHFTFMARLVKDFELGSTVVKGIGVDEATAVLVESNGTSKVFGAGKAYFLKGNAGAPEVCVSKKPLTWSYGNTAVAAYVIQGTSAGINTFNLVSWSGSGGVSQLWSANAGNFQMN</sequence>
<dbReference type="CDD" id="cd03145">
    <property type="entry name" value="GAT1_cyanophycinase"/>
    <property type="match status" value="1"/>
</dbReference>
<keyword evidence="7" id="KW-1185">Reference proteome</keyword>
<evidence type="ECO:0000313" key="7">
    <source>
        <dbReference type="Proteomes" id="UP000283522"/>
    </source>
</evidence>